<proteinExistence type="predicted"/>
<name>A0A1I3RCY3_9BACL</name>
<organism evidence="1 2">
    <name type="scientific">Thermoflavimicrobium dichotomicum</name>
    <dbReference type="NCBI Taxonomy" id="46223"/>
    <lineage>
        <taxon>Bacteria</taxon>
        <taxon>Bacillati</taxon>
        <taxon>Bacillota</taxon>
        <taxon>Bacilli</taxon>
        <taxon>Bacillales</taxon>
        <taxon>Thermoactinomycetaceae</taxon>
        <taxon>Thermoflavimicrobium</taxon>
    </lineage>
</organism>
<evidence type="ECO:0000313" key="2">
    <source>
        <dbReference type="Proteomes" id="UP000199545"/>
    </source>
</evidence>
<dbReference type="EMBL" id="FORR01000009">
    <property type="protein sequence ID" value="SFJ43692.1"/>
    <property type="molecule type" value="Genomic_DNA"/>
</dbReference>
<dbReference type="Proteomes" id="UP000199545">
    <property type="component" value="Unassembled WGS sequence"/>
</dbReference>
<keyword evidence="2" id="KW-1185">Reference proteome</keyword>
<evidence type="ECO:0008006" key="3">
    <source>
        <dbReference type="Google" id="ProtNLM"/>
    </source>
</evidence>
<protein>
    <recommendedName>
        <fullName evidence="3">Death on curing protein</fullName>
    </recommendedName>
</protein>
<sequence length="91" mass="10710">MKIKYLTLEQIFEIHYKVMATFGEGEDVGVMFKNVLLSAVIRPQSEYFGKNYSHPFGKRQCLLYKQLHKTIFSKMATKGLPLLLLTFYQWL</sequence>
<gene>
    <name evidence="1" type="ORF">SAMN05421852_109120</name>
</gene>
<dbReference type="AlphaFoldDB" id="A0A1I3RCY3"/>
<accession>A0A1I3RCY3</accession>
<evidence type="ECO:0000313" key="1">
    <source>
        <dbReference type="EMBL" id="SFJ43692.1"/>
    </source>
</evidence>
<reference evidence="1 2" key="1">
    <citation type="submission" date="2016-10" db="EMBL/GenBank/DDBJ databases">
        <authorList>
            <person name="de Groot N.N."/>
        </authorList>
    </citation>
    <scope>NUCLEOTIDE SEQUENCE [LARGE SCALE GENOMIC DNA]</scope>
    <source>
        <strain evidence="1 2">DSM 44778</strain>
    </source>
</reference>